<proteinExistence type="predicted"/>
<dbReference type="OrthoDB" id="9796770at2"/>
<organism evidence="3 4">
    <name type="scientific">Streptomyces triticagri</name>
    <dbReference type="NCBI Taxonomy" id="2293568"/>
    <lineage>
        <taxon>Bacteria</taxon>
        <taxon>Bacillati</taxon>
        <taxon>Actinomycetota</taxon>
        <taxon>Actinomycetes</taxon>
        <taxon>Kitasatosporales</taxon>
        <taxon>Streptomycetaceae</taxon>
        <taxon>Streptomyces</taxon>
    </lineage>
</organism>
<dbReference type="SUPFAM" id="SSF53474">
    <property type="entry name" value="alpha/beta-Hydrolases"/>
    <property type="match status" value="1"/>
</dbReference>
<evidence type="ECO:0000313" key="4">
    <source>
        <dbReference type="Proteomes" id="UP000263094"/>
    </source>
</evidence>
<dbReference type="Proteomes" id="UP000263094">
    <property type="component" value="Unassembled WGS sequence"/>
</dbReference>
<sequence>MTETVAVDVPAPAGAADPDGAVDTGRVRVADGIEIAYSRRGRGTTDVVLVNNFFMDRKSWKSYTGQLEENFRLIEYDLRGQGDSTPADGPLEWDDHINDLLGLLDALGVERAVLVGTSFSTLICRDAAIAAPDRIAGLVMAGPAMSAYGPRRIRQITKSWLKALQENGLGQLYNQLYPLVTGDAGVEEAGVTGFLGRKQNFLGIHTVESLESGLAVSLKAPNDPELLTKVQCPTLLFVGDDDFSLGTSGVAGLEELLPDSRTVVAPRGGHLAFLEQADFFQEEAVRFISGLG</sequence>
<gene>
    <name evidence="3" type="ORF">DY218_10510</name>
</gene>
<evidence type="ECO:0000313" key="3">
    <source>
        <dbReference type="EMBL" id="RFU86792.1"/>
    </source>
</evidence>
<comment type="caution">
    <text evidence="3">The sequence shown here is derived from an EMBL/GenBank/DDBJ whole genome shotgun (WGS) entry which is preliminary data.</text>
</comment>
<dbReference type="AlphaFoldDB" id="A0A372M772"/>
<dbReference type="InterPro" id="IPR050471">
    <property type="entry name" value="AB_hydrolase"/>
</dbReference>
<dbReference type="InterPro" id="IPR000073">
    <property type="entry name" value="AB_hydrolase_1"/>
</dbReference>
<evidence type="ECO:0000256" key="1">
    <source>
        <dbReference type="SAM" id="MobiDB-lite"/>
    </source>
</evidence>
<accession>A0A372M772</accession>
<feature type="domain" description="AB hydrolase-1" evidence="2">
    <location>
        <begin position="53"/>
        <end position="280"/>
    </location>
</feature>
<dbReference type="InterPro" id="IPR029058">
    <property type="entry name" value="AB_hydrolase_fold"/>
</dbReference>
<name>A0A372M772_9ACTN</name>
<feature type="region of interest" description="Disordered" evidence="1">
    <location>
        <begin position="1"/>
        <end position="22"/>
    </location>
</feature>
<evidence type="ECO:0000259" key="2">
    <source>
        <dbReference type="Pfam" id="PF12697"/>
    </source>
</evidence>
<dbReference type="EMBL" id="QUAK01000056">
    <property type="protein sequence ID" value="RFU86792.1"/>
    <property type="molecule type" value="Genomic_DNA"/>
</dbReference>
<dbReference type="Pfam" id="PF12697">
    <property type="entry name" value="Abhydrolase_6"/>
    <property type="match status" value="1"/>
</dbReference>
<dbReference type="Gene3D" id="3.40.50.1820">
    <property type="entry name" value="alpha/beta hydrolase"/>
    <property type="match status" value="1"/>
</dbReference>
<reference evidence="3 4" key="1">
    <citation type="submission" date="2018-08" db="EMBL/GenBank/DDBJ databases">
        <title>Isolation, diversity and antifungal activity of Actinobacteria from wheat.</title>
        <authorList>
            <person name="Han C."/>
        </authorList>
    </citation>
    <scope>NUCLEOTIDE SEQUENCE [LARGE SCALE GENOMIC DNA]</scope>
    <source>
        <strain evidence="3 4">NEAU-YY421</strain>
    </source>
</reference>
<dbReference type="GO" id="GO:0016787">
    <property type="term" value="F:hydrolase activity"/>
    <property type="evidence" value="ECO:0007669"/>
    <property type="project" value="UniProtKB-KW"/>
</dbReference>
<keyword evidence="3" id="KW-0378">Hydrolase</keyword>
<dbReference type="RefSeq" id="WP_128555672.1">
    <property type="nucleotide sequence ID" value="NZ_QUAK01000056.1"/>
</dbReference>
<keyword evidence="4" id="KW-1185">Reference proteome</keyword>
<dbReference type="PANTHER" id="PTHR43433:SF5">
    <property type="entry name" value="AB HYDROLASE-1 DOMAIN-CONTAINING PROTEIN"/>
    <property type="match status" value="1"/>
</dbReference>
<protein>
    <submittedName>
        <fullName evidence="3">Alpha/beta hydrolase</fullName>
    </submittedName>
</protein>
<dbReference type="PANTHER" id="PTHR43433">
    <property type="entry name" value="HYDROLASE, ALPHA/BETA FOLD FAMILY PROTEIN"/>
    <property type="match status" value="1"/>
</dbReference>